<dbReference type="SUPFAM" id="SSF55874">
    <property type="entry name" value="ATPase domain of HSP90 chaperone/DNA topoisomerase II/histidine kinase"/>
    <property type="match status" value="1"/>
</dbReference>
<dbReference type="InterPro" id="IPR051315">
    <property type="entry name" value="Bact_Chemotaxis_CheA"/>
</dbReference>
<evidence type="ECO:0000256" key="2">
    <source>
        <dbReference type="ARBA" id="ARBA00012438"/>
    </source>
</evidence>
<keyword evidence="7" id="KW-0902">Two-component regulatory system</keyword>
<dbReference type="Pfam" id="PF13690">
    <property type="entry name" value="CheX"/>
    <property type="match status" value="1"/>
</dbReference>
<dbReference type="GO" id="GO:0006935">
    <property type="term" value="P:chemotaxis"/>
    <property type="evidence" value="ECO:0007669"/>
    <property type="project" value="UniProtKB-KW"/>
</dbReference>
<dbReference type="Gene3D" id="6.10.340.10">
    <property type="match status" value="1"/>
</dbReference>
<evidence type="ECO:0000256" key="8">
    <source>
        <dbReference type="SAM" id="Coils"/>
    </source>
</evidence>
<keyword evidence="12" id="KW-1185">Reference proteome</keyword>
<evidence type="ECO:0000256" key="1">
    <source>
        <dbReference type="ARBA" id="ARBA00000085"/>
    </source>
</evidence>
<dbReference type="GO" id="GO:0004673">
    <property type="term" value="F:protein histidine kinase activity"/>
    <property type="evidence" value="ECO:0007669"/>
    <property type="project" value="UniProtKB-EC"/>
</dbReference>
<keyword evidence="9" id="KW-1133">Transmembrane helix</keyword>
<dbReference type="AlphaFoldDB" id="A0A162SDA3"/>
<dbReference type="InterPro" id="IPR003594">
    <property type="entry name" value="HATPase_dom"/>
</dbReference>
<keyword evidence="3" id="KW-0145">Chemotaxis</keyword>
<sequence>MGEKVNKRSLQRRIRNMAFTLNFYSLLIMVVVMMFALGATFKIFSSIISETAANQIGFQLRDEYSKALRQGKMKTEFTEVTPEYKEIFERVGFSYAISFFNNQSETDTSKNNNDHIKDIGKLPLVVDYNILKDDKLIYSSVPEFYLDPVKLTSKWENWLIKMLNKTTIKTVADNENKLLFTLQVRLNPMIILGGYIVLAAICFLVFLITLLISKIASYKLSTAIIKPLADLDKIMKDLANGNIEEAICAEIKFKKPISEVEELAQSTNIIMARMHNYVDILANQNTELEAQNFTLNETRKTLENINQVLDSKNLKLKNILNNAEQGFLTFKKDLLIQEEYSIQCEKIFNSIILHKKLSSILYQKDGSMINFMDELFVEIFNSDKRQRKLYLTLLPEEIEINDRILSLCYKVVKDLKNEDLIMVIITDITEKRLLEKKMDEERNTLKMVVRTIINRDEFRALVKEYEDFANKSFKNIPKEQYDQVLRQIHTFKGTFSQYEMVNVVNKLNQLEDKLYEDKFQFDIKDIDNKELISWVKEDLDIIKIYAGKDFMQDGELLYIKKERLIEIENKVKNTLSPSESKIILRIIKSLRSKSLKDLLRSYPDYVMKLSERLGKTVKPFKVTGDDIMIDANYYHDVLKSIAHIFRNCVDHGIETVDERLEAGKEQIGYITCNLKNLQNNFQIIIADDGRGINVELLEQKVLNKGLYSKEELNKMSCSEKINLIFEHGMTTKEKPTYISGRGVGMSAVKQSVEECGGKIEVDNKEDYGTVFTLTLPKIQNEEKVSVTAEDFIKVIAEIAIDIIFKQTRLNFELKQIEAKNTITLNDITAQLSINGTFNSILMISINNAMGKKLVEGFMIDDIKEEDKISYFEDVLGEISNTILGLTSGKFENTNGIFHIGIPSIISNSTGGCIKNTQSQILNCNLICSEYEFCIYIIFDEE</sequence>
<dbReference type="InterPro" id="IPR028051">
    <property type="entry name" value="CheX-like_dom"/>
</dbReference>
<dbReference type="PATRIC" id="fig|1121326.3.peg.2861"/>
<keyword evidence="5 11" id="KW-0808">Transferase</keyword>
<dbReference type="Gene3D" id="3.30.565.10">
    <property type="entry name" value="Histidine kinase-like ATPase, C-terminal domain"/>
    <property type="match status" value="1"/>
</dbReference>
<dbReference type="STRING" id="1121326.CLMAG_28450"/>
<organism evidence="11 12">
    <name type="scientific">Clostridium magnum DSM 2767</name>
    <dbReference type="NCBI Taxonomy" id="1121326"/>
    <lineage>
        <taxon>Bacteria</taxon>
        <taxon>Bacillati</taxon>
        <taxon>Bacillota</taxon>
        <taxon>Clostridia</taxon>
        <taxon>Eubacteriales</taxon>
        <taxon>Clostridiaceae</taxon>
        <taxon>Clostridium</taxon>
    </lineage>
</organism>
<reference evidence="11 12" key="1">
    <citation type="submission" date="2016-04" db="EMBL/GenBank/DDBJ databases">
        <title>Genome sequence of Clostridium magnum DSM 2767.</title>
        <authorList>
            <person name="Poehlein A."/>
            <person name="Uhlig R."/>
            <person name="Fischer R."/>
            <person name="Bahl H."/>
            <person name="Daniel R."/>
        </authorList>
    </citation>
    <scope>NUCLEOTIDE SEQUENCE [LARGE SCALE GENOMIC DNA]</scope>
    <source>
        <strain evidence="11 12">DSM 2767</strain>
    </source>
</reference>
<comment type="catalytic activity">
    <reaction evidence="1">
        <text>ATP + protein L-histidine = ADP + protein N-phospho-L-histidine.</text>
        <dbReference type="EC" id="2.7.13.3"/>
    </reaction>
</comment>
<dbReference type="PANTHER" id="PTHR43395:SF10">
    <property type="entry name" value="CHEMOTAXIS PROTEIN CHEA"/>
    <property type="match status" value="1"/>
</dbReference>
<dbReference type="InterPro" id="IPR036890">
    <property type="entry name" value="HATPase_C_sf"/>
</dbReference>
<dbReference type="Pfam" id="PF02518">
    <property type="entry name" value="HATPase_c"/>
    <property type="match status" value="1"/>
</dbReference>
<dbReference type="Proteomes" id="UP000076603">
    <property type="component" value="Unassembled WGS sequence"/>
</dbReference>
<dbReference type="InterPro" id="IPR005467">
    <property type="entry name" value="His_kinase_dom"/>
</dbReference>
<protein>
    <recommendedName>
        <fullName evidence="2">histidine kinase</fullName>
        <ecNumber evidence="2">2.7.13.3</ecNumber>
    </recommendedName>
</protein>
<dbReference type="PROSITE" id="PS50109">
    <property type="entry name" value="HIS_KIN"/>
    <property type="match status" value="1"/>
</dbReference>
<evidence type="ECO:0000313" key="12">
    <source>
        <dbReference type="Proteomes" id="UP000076603"/>
    </source>
</evidence>
<evidence type="ECO:0000259" key="10">
    <source>
        <dbReference type="PROSITE" id="PS50109"/>
    </source>
</evidence>
<comment type="caution">
    <text evidence="11">The sequence shown here is derived from an EMBL/GenBank/DDBJ whole genome shotgun (WGS) entry which is preliminary data.</text>
</comment>
<evidence type="ECO:0000256" key="7">
    <source>
        <dbReference type="ARBA" id="ARBA00023012"/>
    </source>
</evidence>
<dbReference type="PANTHER" id="PTHR43395">
    <property type="entry name" value="SENSOR HISTIDINE KINASE CHEA"/>
    <property type="match status" value="1"/>
</dbReference>
<keyword evidence="6" id="KW-0418">Kinase</keyword>
<feature type="transmembrane region" description="Helical" evidence="9">
    <location>
        <begin position="189"/>
        <end position="212"/>
    </location>
</feature>
<dbReference type="EC" id="2.7.13.3" evidence="2"/>
<dbReference type="InterPro" id="IPR028976">
    <property type="entry name" value="CheC-like_sf"/>
</dbReference>
<evidence type="ECO:0000313" key="11">
    <source>
        <dbReference type="EMBL" id="KZL91087.1"/>
    </source>
</evidence>
<evidence type="ECO:0000256" key="3">
    <source>
        <dbReference type="ARBA" id="ARBA00022500"/>
    </source>
</evidence>
<accession>A0A162SDA3</accession>
<dbReference type="PRINTS" id="PR00344">
    <property type="entry name" value="BCTRLSENSOR"/>
</dbReference>
<evidence type="ECO:0000256" key="6">
    <source>
        <dbReference type="ARBA" id="ARBA00022777"/>
    </source>
</evidence>
<keyword evidence="8" id="KW-0175">Coiled coil</keyword>
<keyword evidence="9" id="KW-0472">Membrane</keyword>
<dbReference type="RefSeq" id="WP_066623183.1">
    <property type="nucleotide sequence ID" value="NZ_FQXL01000016.1"/>
</dbReference>
<proteinExistence type="predicted"/>
<name>A0A162SDA3_9CLOT</name>
<keyword evidence="4" id="KW-0597">Phosphoprotein</keyword>
<dbReference type="Gene3D" id="3.40.1550.10">
    <property type="entry name" value="CheC-like"/>
    <property type="match status" value="1"/>
</dbReference>
<dbReference type="OrthoDB" id="9798098at2"/>
<keyword evidence="9" id="KW-0812">Transmembrane</keyword>
<dbReference type="GO" id="GO:0000160">
    <property type="term" value="P:phosphorelay signal transduction system"/>
    <property type="evidence" value="ECO:0007669"/>
    <property type="project" value="UniProtKB-KW"/>
</dbReference>
<dbReference type="SUPFAM" id="SSF103039">
    <property type="entry name" value="CheC-like"/>
    <property type="match status" value="1"/>
</dbReference>
<feature type="domain" description="Histidine kinase" evidence="10">
    <location>
        <begin position="641"/>
        <end position="779"/>
    </location>
</feature>
<gene>
    <name evidence="11" type="primary">cheA_5</name>
    <name evidence="11" type="ORF">CLMAG_28450</name>
</gene>
<feature type="transmembrane region" description="Helical" evidence="9">
    <location>
        <begin position="21"/>
        <end position="41"/>
    </location>
</feature>
<dbReference type="SMART" id="SM00387">
    <property type="entry name" value="HATPase_c"/>
    <property type="match status" value="1"/>
</dbReference>
<feature type="coiled-coil region" evidence="8">
    <location>
        <begin position="295"/>
        <end position="322"/>
    </location>
</feature>
<dbReference type="FunFam" id="3.30.565.10:FF:000016">
    <property type="entry name" value="Chemotaxis protein CheA, putative"/>
    <property type="match status" value="1"/>
</dbReference>
<evidence type="ECO:0000256" key="9">
    <source>
        <dbReference type="SAM" id="Phobius"/>
    </source>
</evidence>
<evidence type="ECO:0000256" key="5">
    <source>
        <dbReference type="ARBA" id="ARBA00022679"/>
    </source>
</evidence>
<evidence type="ECO:0000256" key="4">
    <source>
        <dbReference type="ARBA" id="ARBA00022553"/>
    </source>
</evidence>
<dbReference type="EMBL" id="LWAE01000003">
    <property type="protein sequence ID" value="KZL91087.1"/>
    <property type="molecule type" value="Genomic_DNA"/>
</dbReference>
<dbReference type="InterPro" id="IPR004358">
    <property type="entry name" value="Sig_transdc_His_kin-like_C"/>
</dbReference>